<evidence type="ECO:0000256" key="1">
    <source>
        <dbReference type="SAM" id="Phobius"/>
    </source>
</evidence>
<dbReference type="Proteomes" id="UP000501812">
    <property type="component" value="Chromosome"/>
</dbReference>
<dbReference type="AlphaFoldDB" id="A0A858RNA9"/>
<gene>
    <name evidence="2" type="ORF">HHL09_22055</name>
</gene>
<proteinExistence type="predicted"/>
<protein>
    <submittedName>
        <fullName evidence="2">Uncharacterized protein</fullName>
    </submittedName>
</protein>
<dbReference type="KEGG" id="luo:HHL09_22055"/>
<keyword evidence="1" id="KW-0812">Transmembrane</keyword>
<organism evidence="2 3">
    <name type="scientific">Luteolibacter luteus</name>
    <dbReference type="NCBI Taxonomy" id="2728835"/>
    <lineage>
        <taxon>Bacteria</taxon>
        <taxon>Pseudomonadati</taxon>
        <taxon>Verrucomicrobiota</taxon>
        <taxon>Verrucomicrobiia</taxon>
        <taxon>Verrucomicrobiales</taxon>
        <taxon>Verrucomicrobiaceae</taxon>
        <taxon>Luteolibacter</taxon>
    </lineage>
</organism>
<keyword evidence="1" id="KW-0472">Membrane</keyword>
<dbReference type="RefSeq" id="WP_169456823.1">
    <property type="nucleotide sequence ID" value="NZ_CP051774.1"/>
</dbReference>
<keyword evidence="1" id="KW-1133">Transmembrane helix</keyword>
<accession>A0A858RNA9</accession>
<dbReference type="EMBL" id="CP051774">
    <property type="protein sequence ID" value="QJE98352.1"/>
    <property type="molecule type" value="Genomic_DNA"/>
</dbReference>
<sequence>MIRRSALVPHWWWIPATAALVVCGLSIGQMLAPPKPLEIHLHPGGVFTLGAHNGREITPAEIQSWKRAEIPEPHIILDTPPEATISSWNPLLVFCGELGLSNYQIRLGGQTFNCHLPGDCCSGRSDLTIPSKIIDLRKREDAPYPTEQNDYDVQVLVDRSTTWGEFFQHTALHRPAGVSMMIDLDGGIFLRERDEDEQHRAN</sequence>
<name>A0A858RNA9_9BACT</name>
<reference evidence="2 3" key="1">
    <citation type="submission" date="2020-04" db="EMBL/GenBank/DDBJ databases">
        <title>Luteolibacter sp. G-1-1-1 isolated from soil.</title>
        <authorList>
            <person name="Dahal R.H."/>
        </authorList>
    </citation>
    <scope>NUCLEOTIDE SEQUENCE [LARGE SCALE GENOMIC DNA]</scope>
    <source>
        <strain evidence="2 3">G-1-1-1</strain>
    </source>
</reference>
<evidence type="ECO:0000313" key="3">
    <source>
        <dbReference type="Proteomes" id="UP000501812"/>
    </source>
</evidence>
<feature type="transmembrane region" description="Helical" evidence="1">
    <location>
        <begin position="12"/>
        <end position="32"/>
    </location>
</feature>
<evidence type="ECO:0000313" key="2">
    <source>
        <dbReference type="EMBL" id="QJE98352.1"/>
    </source>
</evidence>
<keyword evidence="3" id="KW-1185">Reference proteome</keyword>